<dbReference type="Proteomes" id="UP000024836">
    <property type="component" value="Unassembled WGS sequence"/>
</dbReference>
<name>A0A058ZI67_9RHOB</name>
<keyword evidence="2" id="KW-1185">Reference proteome</keyword>
<evidence type="ECO:0000313" key="1">
    <source>
        <dbReference type="EMBL" id="KCV81238.1"/>
    </source>
</evidence>
<dbReference type="OrthoDB" id="9785438at2"/>
<dbReference type="InterPro" id="IPR052927">
    <property type="entry name" value="DCC_oxidoreductase"/>
</dbReference>
<accession>A0A058ZI67</accession>
<dbReference type="InterPro" id="IPR007263">
    <property type="entry name" value="DCC1-like"/>
</dbReference>
<dbReference type="EMBL" id="AQQY01000010">
    <property type="protein sequence ID" value="KCV81238.1"/>
    <property type="molecule type" value="Genomic_DNA"/>
</dbReference>
<organism evidence="1 2">
    <name type="scientific">Actibacterium atlanticum</name>
    <dbReference type="NCBI Taxonomy" id="1461693"/>
    <lineage>
        <taxon>Bacteria</taxon>
        <taxon>Pseudomonadati</taxon>
        <taxon>Pseudomonadota</taxon>
        <taxon>Alphaproteobacteria</taxon>
        <taxon>Rhodobacterales</taxon>
        <taxon>Roseobacteraceae</taxon>
        <taxon>Actibacterium</taxon>
    </lineage>
</organism>
<evidence type="ECO:0000313" key="2">
    <source>
        <dbReference type="Proteomes" id="UP000024836"/>
    </source>
</evidence>
<dbReference type="GO" id="GO:0015035">
    <property type="term" value="F:protein-disulfide reductase activity"/>
    <property type="evidence" value="ECO:0007669"/>
    <property type="project" value="InterPro"/>
</dbReference>
<gene>
    <name evidence="1" type="ORF">ATO10_13694</name>
</gene>
<sequence>MHPAPRPAYSYKDDPNVPGFDDSRMVLVMDGHCALCSAAARRIARLDRNDTVRIAPAQSALGQALLAHYKLSPEDPETWLTLSEGRARGSLNAMIHLFTRLSAWAAPIRLINVLPRGVQDWLYARIARNRYRLFGRSDLCAMPDPALRARLLE</sequence>
<dbReference type="RefSeq" id="WP_035252544.1">
    <property type="nucleotide sequence ID" value="NZ_AQQY01000010.1"/>
</dbReference>
<dbReference type="PANTHER" id="PTHR33639">
    <property type="entry name" value="THIOL-DISULFIDE OXIDOREDUCTASE DCC"/>
    <property type="match status" value="1"/>
</dbReference>
<dbReference type="STRING" id="1461693.ATO10_13694"/>
<proteinExistence type="predicted"/>
<comment type="caution">
    <text evidence="1">The sequence shown here is derived from an EMBL/GenBank/DDBJ whole genome shotgun (WGS) entry which is preliminary data.</text>
</comment>
<dbReference type="PANTHER" id="PTHR33639:SF2">
    <property type="entry name" value="DUF393 DOMAIN-CONTAINING PROTEIN"/>
    <property type="match status" value="1"/>
</dbReference>
<dbReference type="Pfam" id="PF04134">
    <property type="entry name" value="DCC1-like"/>
    <property type="match status" value="1"/>
</dbReference>
<dbReference type="AlphaFoldDB" id="A0A058ZI67"/>
<reference evidence="1 2" key="1">
    <citation type="submission" date="2013-04" db="EMBL/GenBank/DDBJ databases">
        <title>Shimia sp. 22II-S11-Z10 Genome Sequencing.</title>
        <authorList>
            <person name="Lai Q."/>
            <person name="Li G."/>
            <person name="Shao Z."/>
        </authorList>
    </citation>
    <scope>NUCLEOTIDE SEQUENCE [LARGE SCALE GENOMIC DNA]</scope>
    <source>
        <strain evidence="2">22II-S11-Z10</strain>
    </source>
</reference>
<protein>
    <submittedName>
        <fullName evidence="1">Thiol-disulfide oxidoreductase DCC</fullName>
    </submittedName>
</protein>
<dbReference type="eggNOG" id="COG3011">
    <property type="taxonomic scope" value="Bacteria"/>
</dbReference>